<dbReference type="GO" id="GO:0006355">
    <property type="term" value="P:regulation of DNA-templated transcription"/>
    <property type="evidence" value="ECO:0007669"/>
    <property type="project" value="InterPro"/>
</dbReference>
<keyword evidence="3" id="KW-0902">Two-component regulatory system</keyword>
<dbReference type="Pfam" id="PF00486">
    <property type="entry name" value="Trans_reg_C"/>
    <property type="match status" value="1"/>
</dbReference>
<dbReference type="InterPro" id="IPR036388">
    <property type="entry name" value="WH-like_DNA-bd_sf"/>
</dbReference>
<dbReference type="Gene3D" id="1.10.10.10">
    <property type="entry name" value="Winged helix-like DNA-binding domain superfamily/Winged helix DNA-binding domain"/>
    <property type="match status" value="1"/>
</dbReference>
<evidence type="ECO:0000256" key="4">
    <source>
        <dbReference type="ARBA" id="ARBA00023015"/>
    </source>
</evidence>
<dbReference type="PROSITE" id="PS51755">
    <property type="entry name" value="OMPR_PHOB"/>
    <property type="match status" value="1"/>
</dbReference>
<evidence type="ECO:0000256" key="1">
    <source>
        <dbReference type="ARBA" id="ARBA00018672"/>
    </source>
</evidence>
<evidence type="ECO:0000256" key="7">
    <source>
        <dbReference type="ARBA" id="ARBA00024867"/>
    </source>
</evidence>
<dbReference type="Gene3D" id="6.10.250.690">
    <property type="match status" value="1"/>
</dbReference>
<dbReference type="PROSITE" id="PS50110">
    <property type="entry name" value="RESPONSE_REGULATORY"/>
    <property type="match status" value="1"/>
</dbReference>
<dbReference type="InterPro" id="IPR011006">
    <property type="entry name" value="CheY-like_superfamily"/>
</dbReference>
<evidence type="ECO:0000256" key="2">
    <source>
        <dbReference type="ARBA" id="ARBA00022553"/>
    </source>
</evidence>
<evidence type="ECO:0000256" key="6">
    <source>
        <dbReference type="ARBA" id="ARBA00023163"/>
    </source>
</evidence>
<dbReference type="SMART" id="SM00862">
    <property type="entry name" value="Trans_reg_C"/>
    <property type="match status" value="1"/>
</dbReference>
<feature type="modified residue" description="4-aspartylphosphate" evidence="8">
    <location>
        <position position="53"/>
    </location>
</feature>
<dbReference type="GO" id="GO:0032993">
    <property type="term" value="C:protein-DNA complex"/>
    <property type="evidence" value="ECO:0007669"/>
    <property type="project" value="TreeGrafter"/>
</dbReference>
<evidence type="ECO:0000259" key="10">
    <source>
        <dbReference type="PROSITE" id="PS50110"/>
    </source>
</evidence>
<comment type="function">
    <text evidence="7">May play the central regulatory role in sporulation. It may be an element of the effector pathway responsible for the activation of sporulation genes in response to nutritional stress. Spo0A may act in concert with spo0H (a sigma factor) to control the expression of some genes that are critical to the sporulation process.</text>
</comment>
<reference evidence="12" key="1">
    <citation type="submission" date="2020-10" db="EMBL/GenBank/DDBJ databases">
        <authorList>
            <person name="Gilroy R."/>
        </authorList>
    </citation>
    <scope>NUCLEOTIDE SEQUENCE</scope>
    <source>
        <strain evidence="12">9366</strain>
    </source>
</reference>
<keyword evidence="4" id="KW-0805">Transcription regulation</keyword>
<dbReference type="PANTHER" id="PTHR48111:SF1">
    <property type="entry name" value="TWO-COMPONENT RESPONSE REGULATOR ORR33"/>
    <property type="match status" value="1"/>
</dbReference>
<feature type="domain" description="OmpR/PhoB-type" evidence="11">
    <location>
        <begin position="123"/>
        <end position="220"/>
    </location>
</feature>
<dbReference type="GO" id="GO:0000976">
    <property type="term" value="F:transcription cis-regulatory region binding"/>
    <property type="evidence" value="ECO:0007669"/>
    <property type="project" value="TreeGrafter"/>
</dbReference>
<dbReference type="AlphaFoldDB" id="A0A9D1SKI7"/>
<evidence type="ECO:0000256" key="3">
    <source>
        <dbReference type="ARBA" id="ARBA00023012"/>
    </source>
</evidence>
<evidence type="ECO:0000313" key="12">
    <source>
        <dbReference type="EMBL" id="HIU62992.1"/>
    </source>
</evidence>
<dbReference type="InterPro" id="IPR016032">
    <property type="entry name" value="Sig_transdc_resp-reg_C-effctor"/>
</dbReference>
<proteinExistence type="predicted"/>
<dbReference type="EMBL" id="DVNJ01000024">
    <property type="protein sequence ID" value="HIU62992.1"/>
    <property type="molecule type" value="Genomic_DNA"/>
</dbReference>
<dbReference type="InterPro" id="IPR039420">
    <property type="entry name" value="WalR-like"/>
</dbReference>
<dbReference type="InterPro" id="IPR001867">
    <property type="entry name" value="OmpR/PhoB-type_DNA-bd"/>
</dbReference>
<gene>
    <name evidence="12" type="ORF">IAB07_04435</name>
</gene>
<dbReference type="SUPFAM" id="SSF52172">
    <property type="entry name" value="CheY-like"/>
    <property type="match status" value="1"/>
</dbReference>
<comment type="caution">
    <text evidence="12">The sequence shown here is derived from an EMBL/GenBank/DDBJ whole genome shotgun (WGS) entry which is preliminary data.</text>
</comment>
<dbReference type="CDD" id="cd17574">
    <property type="entry name" value="REC_OmpR"/>
    <property type="match status" value="1"/>
</dbReference>
<protein>
    <recommendedName>
        <fullName evidence="1">Stage 0 sporulation protein A homolog</fullName>
    </recommendedName>
</protein>
<dbReference type="CDD" id="cd00383">
    <property type="entry name" value="trans_reg_C"/>
    <property type="match status" value="1"/>
</dbReference>
<feature type="domain" description="Response regulatory" evidence="10">
    <location>
        <begin position="5"/>
        <end position="118"/>
    </location>
</feature>
<reference evidence="12" key="2">
    <citation type="journal article" date="2021" name="PeerJ">
        <title>Extensive microbial diversity within the chicken gut microbiome revealed by metagenomics and culture.</title>
        <authorList>
            <person name="Gilroy R."/>
            <person name="Ravi A."/>
            <person name="Getino M."/>
            <person name="Pursley I."/>
            <person name="Horton D.L."/>
            <person name="Alikhan N.F."/>
            <person name="Baker D."/>
            <person name="Gharbi K."/>
            <person name="Hall N."/>
            <person name="Watson M."/>
            <person name="Adriaenssens E.M."/>
            <person name="Foster-Nyarko E."/>
            <person name="Jarju S."/>
            <person name="Secka A."/>
            <person name="Antonio M."/>
            <person name="Oren A."/>
            <person name="Chaudhuri R.R."/>
            <person name="La Ragione R."/>
            <person name="Hildebrand F."/>
            <person name="Pallen M.J."/>
        </authorList>
    </citation>
    <scope>NUCLEOTIDE SEQUENCE</scope>
    <source>
        <strain evidence="12">9366</strain>
    </source>
</reference>
<evidence type="ECO:0000256" key="9">
    <source>
        <dbReference type="PROSITE-ProRule" id="PRU01091"/>
    </source>
</evidence>
<dbReference type="GO" id="GO:0000156">
    <property type="term" value="F:phosphorelay response regulator activity"/>
    <property type="evidence" value="ECO:0007669"/>
    <property type="project" value="TreeGrafter"/>
</dbReference>
<dbReference type="Pfam" id="PF00072">
    <property type="entry name" value="Response_reg"/>
    <property type="match status" value="1"/>
</dbReference>
<dbReference type="InterPro" id="IPR001789">
    <property type="entry name" value="Sig_transdc_resp-reg_receiver"/>
</dbReference>
<accession>A0A9D1SKI7</accession>
<organism evidence="12 13">
    <name type="scientific">Candidatus Caccalectryoclostridium excrementigallinarum</name>
    <dbReference type="NCBI Taxonomy" id="2840710"/>
    <lineage>
        <taxon>Bacteria</taxon>
        <taxon>Bacillati</taxon>
        <taxon>Bacillota</taxon>
        <taxon>Clostridia</taxon>
        <taxon>Christensenellales</taxon>
        <taxon>Christensenellaceae</taxon>
        <taxon>Christensenellaceae incertae sedis</taxon>
        <taxon>Candidatus Caccalectryoclostridium</taxon>
    </lineage>
</organism>
<evidence type="ECO:0000313" key="13">
    <source>
        <dbReference type="Proteomes" id="UP000824145"/>
    </source>
</evidence>
<feature type="DNA-binding region" description="OmpR/PhoB-type" evidence="9">
    <location>
        <begin position="123"/>
        <end position="220"/>
    </location>
</feature>
<keyword evidence="6" id="KW-0804">Transcription</keyword>
<dbReference type="SUPFAM" id="SSF46894">
    <property type="entry name" value="C-terminal effector domain of the bipartite response regulators"/>
    <property type="match status" value="1"/>
</dbReference>
<keyword evidence="2 8" id="KW-0597">Phosphoprotein</keyword>
<dbReference type="SMART" id="SM00448">
    <property type="entry name" value="REC"/>
    <property type="match status" value="1"/>
</dbReference>
<evidence type="ECO:0000259" key="11">
    <source>
        <dbReference type="PROSITE" id="PS51755"/>
    </source>
</evidence>
<name>A0A9D1SKI7_9FIRM</name>
<sequence length="220" mass="25216">MDKALIYIVEDDEGIQEVYEGAFEGVYDVRIFTDGKSFFEAFAQKRPSLAIIDIMLPDIDGYTILTRLREIDERLPVIIVSAKSDEISFVKGLNKGADDYVSKPFSVMELLARVKAGLRRANLYVRRHNDFSVNEKLYDVSYRGERLNLTVKEFKLFRLLIERAGETLTREEIFKSVWGEDFMGETRALDMHIAQIRDKIKAAGGENMIVTVRGVGYRVD</sequence>
<dbReference type="GO" id="GO:0005829">
    <property type="term" value="C:cytosol"/>
    <property type="evidence" value="ECO:0007669"/>
    <property type="project" value="TreeGrafter"/>
</dbReference>
<keyword evidence="5 9" id="KW-0238">DNA-binding</keyword>
<dbReference type="PANTHER" id="PTHR48111">
    <property type="entry name" value="REGULATOR OF RPOS"/>
    <property type="match status" value="1"/>
</dbReference>
<evidence type="ECO:0000256" key="5">
    <source>
        <dbReference type="ARBA" id="ARBA00023125"/>
    </source>
</evidence>
<evidence type="ECO:0000256" key="8">
    <source>
        <dbReference type="PROSITE-ProRule" id="PRU00169"/>
    </source>
</evidence>
<dbReference type="Proteomes" id="UP000824145">
    <property type="component" value="Unassembled WGS sequence"/>
</dbReference>
<dbReference type="Gene3D" id="3.40.50.2300">
    <property type="match status" value="1"/>
</dbReference>